<keyword evidence="2" id="KW-0472">Membrane</keyword>
<sequence length="173" mass="18954">SVSNGMGNIGLGLLFLSLAFCHLALWTAKSIYKFGLYGTVGFLGTLSSAKPQRRKSVYVTEKRRSILKERKRQSMLMSEDSPGRLSESASKADVNVEKDEQLKWSGTEESVKRASIIMMEYEDVGNAGQTGEICPGKHEPELQILTTTLTLRSIYPVSSECTAHACGLVEQGC</sequence>
<name>A0AAE0BZ02_9CHLO</name>
<dbReference type="AlphaFoldDB" id="A0AAE0BZ02"/>
<dbReference type="Proteomes" id="UP001190700">
    <property type="component" value="Unassembled WGS sequence"/>
</dbReference>
<evidence type="ECO:0000313" key="4">
    <source>
        <dbReference type="Proteomes" id="UP001190700"/>
    </source>
</evidence>
<proteinExistence type="predicted"/>
<keyword evidence="2" id="KW-0812">Transmembrane</keyword>
<reference evidence="3 4" key="1">
    <citation type="journal article" date="2015" name="Genome Biol. Evol.">
        <title>Comparative Genomics of a Bacterivorous Green Alga Reveals Evolutionary Causalities and Consequences of Phago-Mixotrophic Mode of Nutrition.</title>
        <authorList>
            <person name="Burns J.A."/>
            <person name="Paasch A."/>
            <person name="Narechania A."/>
            <person name="Kim E."/>
        </authorList>
    </citation>
    <scope>NUCLEOTIDE SEQUENCE [LARGE SCALE GENOMIC DNA]</scope>
    <source>
        <strain evidence="3 4">PLY_AMNH</strain>
    </source>
</reference>
<evidence type="ECO:0000256" key="1">
    <source>
        <dbReference type="SAM" id="MobiDB-lite"/>
    </source>
</evidence>
<evidence type="ECO:0000256" key="2">
    <source>
        <dbReference type="SAM" id="Phobius"/>
    </source>
</evidence>
<gene>
    <name evidence="3" type="ORF">CYMTET_45047</name>
</gene>
<dbReference type="EMBL" id="LGRX02030693">
    <property type="protein sequence ID" value="KAK3245381.1"/>
    <property type="molecule type" value="Genomic_DNA"/>
</dbReference>
<feature type="region of interest" description="Disordered" evidence="1">
    <location>
        <begin position="72"/>
        <end position="92"/>
    </location>
</feature>
<keyword evidence="2" id="KW-1133">Transmembrane helix</keyword>
<organism evidence="3 4">
    <name type="scientific">Cymbomonas tetramitiformis</name>
    <dbReference type="NCBI Taxonomy" id="36881"/>
    <lineage>
        <taxon>Eukaryota</taxon>
        <taxon>Viridiplantae</taxon>
        <taxon>Chlorophyta</taxon>
        <taxon>Pyramimonadophyceae</taxon>
        <taxon>Pyramimonadales</taxon>
        <taxon>Pyramimonadaceae</taxon>
        <taxon>Cymbomonas</taxon>
    </lineage>
</organism>
<keyword evidence="4" id="KW-1185">Reference proteome</keyword>
<feature type="transmembrane region" description="Helical" evidence="2">
    <location>
        <begin position="6"/>
        <end position="26"/>
    </location>
</feature>
<accession>A0AAE0BZ02</accession>
<protein>
    <submittedName>
        <fullName evidence="3">Uncharacterized protein</fullName>
    </submittedName>
</protein>
<feature type="non-terminal residue" evidence="3">
    <location>
        <position position="1"/>
    </location>
</feature>
<evidence type="ECO:0000313" key="3">
    <source>
        <dbReference type="EMBL" id="KAK3245381.1"/>
    </source>
</evidence>
<comment type="caution">
    <text evidence="3">The sequence shown here is derived from an EMBL/GenBank/DDBJ whole genome shotgun (WGS) entry which is preliminary data.</text>
</comment>